<dbReference type="Proteomes" id="UP000182573">
    <property type="component" value="Unassembled WGS sequence"/>
</dbReference>
<name>A0A1H2ZWE6_HALVA</name>
<sequence>MSVEKLKETIVEHEDSTRSAEDQAEVAAYLWENDYTPVSDGIKRTELEEELENAEVDIEHSVETCLLNLRDLDFVRRWINGPQILVIHDEQGVVNGEPLEEMVEEEQTALIEAIQDEDPPEEGSETIADGGEPPTLRKIAAETLDVGASVVETELKAGEMVPDQMEKHRKVVEAIEEADREKNGDYHALRFIHNPYRYSLTTKAVSICEESE</sequence>
<dbReference type="STRING" id="28442.SAMN05443574_11922"/>
<dbReference type="EMBL" id="FNOF01000019">
    <property type="protein sequence ID" value="SDX21705.1"/>
    <property type="molecule type" value="Genomic_DNA"/>
</dbReference>
<dbReference type="RefSeq" id="WP_004516387.1">
    <property type="nucleotide sequence ID" value="NZ_FNOF01000019.1"/>
</dbReference>
<organism evidence="2 3">
    <name type="scientific">Haloarcula vallismortis</name>
    <name type="common">Halobacterium vallismortis</name>
    <dbReference type="NCBI Taxonomy" id="28442"/>
    <lineage>
        <taxon>Archaea</taxon>
        <taxon>Methanobacteriati</taxon>
        <taxon>Methanobacteriota</taxon>
        <taxon>Stenosarchaea group</taxon>
        <taxon>Halobacteria</taxon>
        <taxon>Halobacteriales</taxon>
        <taxon>Haloarculaceae</taxon>
        <taxon>Haloarcula</taxon>
    </lineage>
</organism>
<accession>A0A1H2ZWE6</accession>
<feature type="coiled-coil region" evidence="1">
    <location>
        <begin position="3"/>
        <end position="64"/>
    </location>
</feature>
<evidence type="ECO:0000313" key="3">
    <source>
        <dbReference type="Proteomes" id="UP000182573"/>
    </source>
</evidence>
<evidence type="ECO:0000256" key="1">
    <source>
        <dbReference type="SAM" id="Coils"/>
    </source>
</evidence>
<protein>
    <submittedName>
        <fullName evidence="2">Uncharacterized protein</fullName>
    </submittedName>
</protein>
<reference evidence="2 3" key="1">
    <citation type="submission" date="2016-10" db="EMBL/GenBank/DDBJ databases">
        <authorList>
            <person name="de Groot N.N."/>
        </authorList>
    </citation>
    <scope>NUCLEOTIDE SEQUENCE [LARGE SCALE GENOMIC DNA]</scope>
    <source>
        <strain evidence="2 3">DSM 3756</strain>
    </source>
</reference>
<proteinExistence type="predicted"/>
<evidence type="ECO:0000313" key="2">
    <source>
        <dbReference type="EMBL" id="SDX21705.1"/>
    </source>
</evidence>
<gene>
    <name evidence="2" type="ORF">SAMN05443574_11922</name>
</gene>
<keyword evidence="1" id="KW-0175">Coiled coil</keyword>
<dbReference type="AlphaFoldDB" id="A0A1H2ZWE6"/>